<dbReference type="Pfam" id="PF13180">
    <property type="entry name" value="PDZ_2"/>
    <property type="match status" value="1"/>
</dbReference>
<dbReference type="Gene3D" id="2.30.42.10">
    <property type="match status" value="1"/>
</dbReference>
<dbReference type="InterPro" id="IPR008269">
    <property type="entry name" value="Lon_proteolytic"/>
</dbReference>
<feature type="domain" description="CBS" evidence="15">
    <location>
        <begin position="252"/>
        <end position="309"/>
    </location>
</feature>
<evidence type="ECO:0000256" key="13">
    <source>
        <dbReference type="SAM" id="Phobius"/>
    </source>
</evidence>
<evidence type="ECO:0000256" key="10">
    <source>
        <dbReference type="ARBA" id="ARBA00023049"/>
    </source>
</evidence>
<dbReference type="InterPro" id="IPR046342">
    <property type="entry name" value="CBS_dom_sf"/>
</dbReference>
<comment type="subcellular location">
    <subcellularLocation>
        <location evidence="2">Membrane</location>
        <topology evidence="2">Multi-pass membrane protein</topology>
    </subcellularLocation>
</comment>
<keyword evidence="9 13" id="KW-1133">Transmembrane helix</keyword>
<dbReference type="GO" id="GO:0016020">
    <property type="term" value="C:membrane"/>
    <property type="evidence" value="ECO:0007669"/>
    <property type="project" value="UniProtKB-SubCell"/>
</dbReference>
<dbReference type="PANTHER" id="PTHR39188:SF3">
    <property type="entry name" value="STAGE IV SPORULATION PROTEIN FB"/>
    <property type="match status" value="1"/>
</dbReference>
<protein>
    <recommendedName>
        <fullName evidence="17">PDZ domain-containing protein</fullName>
    </recommendedName>
</protein>
<dbReference type="EMBL" id="CADCTB010000003">
    <property type="protein sequence ID" value="CAA9209626.1"/>
    <property type="molecule type" value="Genomic_DNA"/>
</dbReference>
<feature type="transmembrane region" description="Helical" evidence="13">
    <location>
        <begin position="150"/>
        <end position="171"/>
    </location>
</feature>
<proteinExistence type="inferred from homology"/>
<dbReference type="SUPFAM" id="SSF50156">
    <property type="entry name" value="PDZ domain-like"/>
    <property type="match status" value="1"/>
</dbReference>
<dbReference type="GO" id="GO:0008237">
    <property type="term" value="F:metallopeptidase activity"/>
    <property type="evidence" value="ECO:0007669"/>
    <property type="project" value="UniProtKB-KW"/>
</dbReference>
<keyword evidence="10" id="KW-0482">Metalloprotease</keyword>
<evidence type="ECO:0000259" key="15">
    <source>
        <dbReference type="PROSITE" id="PS51371"/>
    </source>
</evidence>
<keyword evidence="6" id="KW-0479">Metal-binding</keyword>
<dbReference type="AlphaFoldDB" id="A0A6J4H012"/>
<comment type="similarity">
    <text evidence="3">Belongs to the peptidase M50B family.</text>
</comment>
<gene>
    <name evidence="16" type="ORF">AVDCRST_MAG10-35</name>
</gene>
<dbReference type="SMART" id="SM00116">
    <property type="entry name" value="CBS"/>
    <property type="match status" value="2"/>
</dbReference>
<evidence type="ECO:0000313" key="16">
    <source>
        <dbReference type="EMBL" id="CAA9209626.1"/>
    </source>
</evidence>
<feature type="transmembrane region" description="Helical" evidence="13">
    <location>
        <begin position="47"/>
        <end position="67"/>
    </location>
</feature>
<dbReference type="Gene3D" id="3.10.580.10">
    <property type="entry name" value="CBS-domain"/>
    <property type="match status" value="1"/>
</dbReference>
<dbReference type="CDD" id="cd06164">
    <property type="entry name" value="S2P-M50_SpoIVFB_CBS"/>
    <property type="match status" value="1"/>
</dbReference>
<comment type="cofactor">
    <cofactor evidence="1">
        <name>Zn(2+)</name>
        <dbReference type="ChEBI" id="CHEBI:29105"/>
    </cofactor>
</comment>
<feature type="transmembrane region" description="Helical" evidence="13">
    <location>
        <begin position="107"/>
        <end position="130"/>
    </location>
</feature>
<dbReference type="Pfam" id="PF02163">
    <property type="entry name" value="Peptidase_M50"/>
    <property type="match status" value="2"/>
</dbReference>
<accession>A0A6J4H012</accession>
<feature type="domain" description="PDZ" evidence="14">
    <location>
        <begin position="488"/>
        <end position="548"/>
    </location>
</feature>
<dbReference type="InterPro" id="IPR000644">
    <property type="entry name" value="CBS_dom"/>
</dbReference>
<dbReference type="Gene3D" id="3.30.230.10">
    <property type="match status" value="1"/>
</dbReference>
<reference evidence="16" key="1">
    <citation type="submission" date="2020-02" db="EMBL/GenBank/DDBJ databases">
        <authorList>
            <person name="Meier V. D."/>
        </authorList>
    </citation>
    <scope>NUCLEOTIDE SEQUENCE</scope>
    <source>
        <strain evidence="16">AVDCRST_MAG10</strain>
    </source>
</reference>
<evidence type="ECO:0000256" key="9">
    <source>
        <dbReference type="ARBA" id="ARBA00022989"/>
    </source>
</evidence>
<dbReference type="SUPFAM" id="SSF54211">
    <property type="entry name" value="Ribosomal protein S5 domain 2-like"/>
    <property type="match status" value="1"/>
</dbReference>
<dbReference type="SUPFAM" id="SSF54631">
    <property type="entry name" value="CBS-domain pair"/>
    <property type="match status" value="1"/>
</dbReference>
<evidence type="ECO:0000256" key="3">
    <source>
        <dbReference type="ARBA" id="ARBA00007931"/>
    </source>
</evidence>
<dbReference type="InterPro" id="IPR020568">
    <property type="entry name" value="Ribosomal_Su5_D2-typ_SF"/>
</dbReference>
<keyword evidence="12" id="KW-0129">CBS domain</keyword>
<dbReference type="PROSITE" id="PS50106">
    <property type="entry name" value="PDZ"/>
    <property type="match status" value="1"/>
</dbReference>
<dbReference type="PROSITE" id="PS51371">
    <property type="entry name" value="CBS"/>
    <property type="match status" value="2"/>
</dbReference>
<evidence type="ECO:0000256" key="5">
    <source>
        <dbReference type="ARBA" id="ARBA00022692"/>
    </source>
</evidence>
<feature type="transmembrane region" description="Helical" evidence="13">
    <location>
        <begin position="21"/>
        <end position="41"/>
    </location>
</feature>
<dbReference type="InterPro" id="IPR036034">
    <property type="entry name" value="PDZ_sf"/>
</dbReference>
<keyword evidence="5 13" id="KW-0812">Transmembrane</keyword>
<dbReference type="InterPro" id="IPR008915">
    <property type="entry name" value="Peptidase_M50"/>
</dbReference>
<dbReference type="InterPro" id="IPR001478">
    <property type="entry name" value="PDZ"/>
</dbReference>
<dbReference type="GO" id="GO:0046872">
    <property type="term" value="F:metal ion binding"/>
    <property type="evidence" value="ECO:0007669"/>
    <property type="project" value="UniProtKB-KW"/>
</dbReference>
<organism evidence="16">
    <name type="scientific">uncultured Acidimicrobiales bacterium</name>
    <dbReference type="NCBI Taxonomy" id="310071"/>
    <lineage>
        <taxon>Bacteria</taxon>
        <taxon>Bacillati</taxon>
        <taxon>Actinomycetota</taxon>
        <taxon>Acidimicrobiia</taxon>
        <taxon>Acidimicrobiales</taxon>
        <taxon>environmental samples</taxon>
    </lineage>
</organism>
<dbReference type="GO" id="GO:0004252">
    <property type="term" value="F:serine-type endopeptidase activity"/>
    <property type="evidence" value="ECO:0007669"/>
    <property type="project" value="InterPro"/>
</dbReference>
<feature type="transmembrane region" description="Helical" evidence="13">
    <location>
        <begin position="192"/>
        <end position="209"/>
    </location>
</feature>
<keyword evidence="4" id="KW-0645">Protease</keyword>
<evidence type="ECO:0000256" key="7">
    <source>
        <dbReference type="ARBA" id="ARBA00022801"/>
    </source>
</evidence>
<sequence>MESTFTLVRVRGIPIGVHWSWLFVFAIVVWSLATALFPATYPGLDGWVYLAMAGVSAVVLFSSVLLHELGHALRALREGLPIEGITLWLLGGVAKMRGNPPSAGSEFRVAICGPVVSLGLAVAFGAAAMAGNQLDWPDPVQGVVDYVARLNLLLLGFNLVPALPLDGGRVLRSWLWRRQESFLAATRSAARAGRAFGLTLIAIGLLGLFGGGGQGGIWFAFLGWFVLQAAQSETSMAQARWALGGVRVRDVMTPDPVVVSPDASVADLLDGVAPEQRFSTYPVVERGQPQGVVSLRKAAAVPAPERHRRRVAEVMTPLDGIPTISADSEILEVLPRFDSGANRALVTDTGRLVGVISGADIVRAVEVGAARRPPETARRAGFLVWVAVTLLIVGAGAALYHPPYVVIAPGEAANAAEDITISGVPVTQLNGKYLLTSVRVSQPSALRLLVAAVHPDREVLALSTVIPRGVEPGEFSRRQRAVFAESQMVAAVAAARSQGLAVSVSGTGVAVVDVLRDSPTADALRVGDVIVAVDGQPVMEASDLSQAVSSRPAGTTFAVTVERGGNRMELQVTSRRLPQVSGGVGLGISIETRGLKADLPFTVSFAERNVGGPSAGLAYALAIADMLSPRDYAAGRVIATTGTIDADGDVGPVGGVNQKAEAAEGAGAELFLVPGGEVEEAPRAEIPVRGVQSLEQALRALTAA</sequence>
<dbReference type="GO" id="GO:0006508">
    <property type="term" value="P:proteolysis"/>
    <property type="evidence" value="ECO:0007669"/>
    <property type="project" value="UniProtKB-KW"/>
</dbReference>
<evidence type="ECO:0008006" key="17">
    <source>
        <dbReference type="Google" id="ProtNLM"/>
    </source>
</evidence>
<evidence type="ECO:0000256" key="11">
    <source>
        <dbReference type="ARBA" id="ARBA00023136"/>
    </source>
</evidence>
<evidence type="ECO:0000256" key="12">
    <source>
        <dbReference type="PROSITE-ProRule" id="PRU00703"/>
    </source>
</evidence>
<dbReference type="InterPro" id="IPR014721">
    <property type="entry name" value="Ribsml_uS5_D2-typ_fold_subgr"/>
</dbReference>
<evidence type="ECO:0000256" key="2">
    <source>
        <dbReference type="ARBA" id="ARBA00004141"/>
    </source>
</evidence>
<dbReference type="PANTHER" id="PTHR39188">
    <property type="entry name" value="MEMBRANE-ASSOCIATED ZINC METALLOPROTEASE M50B"/>
    <property type="match status" value="1"/>
</dbReference>
<keyword evidence="8" id="KW-0862">Zinc</keyword>
<feature type="domain" description="CBS" evidence="15">
    <location>
        <begin position="315"/>
        <end position="371"/>
    </location>
</feature>
<evidence type="ECO:0000259" key="14">
    <source>
        <dbReference type="PROSITE" id="PS50106"/>
    </source>
</evidence>
<dbReference type="SMART" id="SM00228">
    <property type="entry name" value="PDZ"/>
    <property type="match status" value="1"/>
</dbReference>
<evidence type="ECO:0000256" key="4">
    <source>
        <dbReference type="ARBA" id="ARBA00022670"/>
    </source>
</evidence>
<evidence type="ECO:0000256" key="6">
    <source>
        <dbReference type="ARBA" id="ARBA00022723"/>
    </source>
</evidence>
<dbReference type="Pfam" id="PF00571">
    <property type="entry name" value="CBS"/>
    <property type="match status" value="2"/>
</dbReference>
<evidence type="ECO:0000256" key="8">
    <source>
        <dbReference type="ARBA" id="ARBA00022833"/>
    </source>
</evidence>
<dbReference type="Pfam" id="PF05362">
    <property type="entry name" value="Lon_C"/>
    <property type="match status" value="1"/>
</dbReference>
<dbReference type="GO" id="GO:0004176">
    <property type="term" value="F:ATP-dependent peptidase activity"/>
    <property type="evidence" value="ECO:0007669"/>
    <property type="project" value="InterPro"/>
</dbReference>
<name>A0A6J4H012_9ACTN</name>
<keyword evidence="7" id="KW-0378">Hydrolase</keyword>
<keyword evidence="11 13" id="KW-0472">Membrane</keyword>
<evidence type="ECO:0000256" key="1">
    <source>
        <dbReference type="ARBA" id="ARBA00001947"/>
    </source>
</evidence>